<dbReference type="EMBL" id="CP040058">
    <property type="protein sequence ID" value="QCP36973.1"/>
    <property type="molecule type" value="Genomic_DNA"/>
</dbReference>
<dbReference type="AlphaFoldDB" id="A0A4P8ILI2"/>
<dbReference type="InterPro" id="IPR018060">
    <property type="entry name" value="HTH_AraC"/>
</dbReference>
<reference evidence="5 6" key="1">
    <citation type="submission" date="2019-05" db="EMBL/GenBank/DDBJ databases">
        <title>Complete genome sequencing of Anaerostipes rhamnosivorans.</title>
        <authorList>
            <person name="Bui T.P.N."/>
            <person name="de Vos W.M."/>
        </authorList>
    </citation>
    <scope>NUCLEOTIDE SEQUENCE [LARGE SCALE GENOMIC DNA]</scope>
    <source>
        <strain evidence="5 6">1y2</strain>
    </source>
</reference>
<evidence type="ECO:0000313" key="5">
    <source>
        <dbReference type="EMBL" id="QCP36973.1"/>
    </source>
</evidence>
<evidence type="ECO:0000259" key="4">
    <source>
        <dbReference type="PROSITE" id="PS01124"/>
    </source>
</evidence>
<gene>
    <name evidence="5" type="ORF">AR1Y2_3519</name>
</gene>
<dbReference type="OrthoDB" id="9772063at2"/>
<dbReference type="InterPro" id="IPR014710">
    <property type="entry name" value="RmlC-like_jellyroll"/>
</dbReference>
<dbReference type="Pfam" id="PF02311">
    <property type="entry name" value="AraC_binding"/>
    <property type="match status" value="1"/>
</dbReference>
<dbReference type="PANTHER" id="PTHR43280:SF28">
    <property type="entry name" value="HTH-TYPE TRANSCRIPTIONAL ACTIVATOR RHAS"/>
    <property type="match status" value="1"/>
</dbReference>
<evidence type="ECO:0000256" key="3">
    <source>
        <dbReference type="ARBA" id="ARBA00023163"/>
    </source>
</evidence>
<dbReference type="SUPFAM" id="SSF46689">
    <property type="entry name" value="Homeodomain-like"/>
    <property type="match status" value="2"/>
</dbReference>
<dbReference type="Proteomes" id="UP000298653">
    <property type="component" value="Chromosome"/>
</dbReference>
<dbReference type="Gene3D" id="1.10.10.60">
    <property type="entry name" value="Homeodomain-like"/>
    <property type="match status" value="2"/>
</dbReference>
<protein>
    <submittedName>
        <fullName evidence="5">Transcriptional regulator, AraC family</fullName>
    </submittedName>
</protein>
<dbReference type="Gene3D" id="2.60.120.10">
    <property type="entry name" value="Jelly Rolls"/>
    <property type="match status" value="1"/>
</dbReference>
<name>A0A4P8ILI2_9FIRM</name>
<dbReference type="KEGG" id="arf:AR1Y2_3519"/>
<dbReference type="InterPro" id="IPR037923">
    <property type="entry name" value="HTH-like"/>
</dbReference>
<organism evidence="5 6">
    <name type="scientific">Anaerostipes rhamnosivorans</name>
    <dbReference type="NCBI Taxonomy" id="1229621"/>
    <lineage>
        <taxon>Bacteria</taxon>
        <taxon>Bacillati</taxon>
        <taxon>Bacillota</taxon>
        <taxon>Clostridia</taxon>
        <taxon>Lachnospirales</taxon>
        <taxon>Lachnospiraceae</taxon>
        <taxon>Anaerostipes</taxon>
    </lineage>
</organism>
<dbReference type="Pfam" id="PF12833">
    <property type="entry name" value="HTH_18"/>
    <property type="match status" value="1"/>
</dbReference>
<dbReference type="PROSITE" id="PS01124">
    <property type="entry name" value="HTH_ARAC_FAMILY_2"/>
    <property type="match status" value="1"/>
</dbReference>
<dbReference type="GO" id="GO:0003700">
    <property type="term" value="F:DNA-binding transcription factor activity"/>
    <property type="evidence" value="ECO:0007669"/>
    <property type="project" value="InterPro"/>
</dbReference>
<dbReference type="PRINTS" id="PR00032">
    <property type="entry name" value="HTHARAC"/>
</dbReference>
<dbReference type="RefSeq" id="WP_137330120.1">
    <property type="nucleotide sequence ID" value="NZ_CP040058.1"/>
</dbReference>
<sequence length="292" mass="33140">MIRFDINQNLKEVFEDGKLPAMVYISRQESTPEKISRPLHSHESICELLLVYKGTGTYQVGTSIYPIEEGCVAYYNQGDLHEIATAEKTNIGHYCIGITNLHLKGLKKNQMVPEGGPYIRHAGSLFPFLKTMCDQIYMMEELNPAGQLASQLFCASMVVIASQLDTFPQAMAAETREEEFISRILDYLNEHFTEELNLDKIAEDMHCSATYVSHGLKKATGMTPINYIIRRRIGLAQTMLISTDLTATQIATMVGYDNTNYFSTLFTKTVGMTPIRYRNMYLEKLRGRRDQS</sequence>
<evidence type="ECO:0000313" key="6">
    <source>
        <dbReference type="Proteomes" id="UP000298653"/>
    </source>
</evidence>
<keyword evidence="3" id="KW-0804">Transcription</keyword>
<accession>A0A4P8ILI2</accession>
<dbReference type="SUPFAM" id="SSF51215">
    <property type="entry name" value="Regulatory protein AraC"/>
    <property type="match status" value="1"/>
</dbReference>
<evidence type="ECO:0000256" key="2">
    <source>
        <dbReference type="ARBA" id="ARBA00023125"/>
    </source>
</evidence>
<dbReference type="PANTHER" id="PTHR43280">
    <property type="entry name" value="ARAC-FAMILY TRANSCRIPTIONAL REGULATOR"/>
    <property type="match status" value="1"/>
</dbReference>
<dbReference type="InterPro" id="IPR020449">
    <property type="entry name" value="Tscrpt_reg_AraC-type_HTH"/>
</dbReference>
<keyword evidence="6" id="KW-1185">Reference proteome</keyword>
<feature type="domain" description="HTH araC/xylS-type" evidence="4">
    <location>
        <begin position="182"/>
        <end position="280"/>
    </location>
</feature>
<proteinExistence type="predicted"/>
<dbReference type="SMART" id="SM00342">
    <property type="entry name" value="HTH_ARAC"/>
    <property type="match status" value="1"/>
</dbReference>
<evidence type="ECO:0000256" key="1">
    <source>
        <dbReference type="ARBA" id="ARBA00023015"/>
    </source>
</evidence>
<dbReference type="InterPro" id="IPR009057">
    <property type="entry name" value="Homeodomain-like_sf"/>
</dbReference>
<keyword evidence="2" id="KW-0238">DNA-binding</keyword>
<dbReference type="GO" id="GO:0043565">
    <property type="term" value="F:sequence-specific DNA binding"/>
    <property type="evidence" value="ECO:0007669"/>
    <property type="project" value="InterPro"/>
</dbReference>
<keyword evidence="1" id="KW-0805">Transcription regulation</keyword>
<dbReference type="InterPro" id="IPR003313">
    <property type="entry name" value="AraC-bd"/>
</dbReference>